<proteinExistence type="predicted"/>
<protein>
    <submittedName>
        <fullName evidence="2">Uncharacterized protein</fullName>
    </submittedName>
</protein>
<evidence type="ECO:0000313" key="2">
    <source>
        <dbReference type="EMBL" id="MFC7219438.1"/>
    </source>
</evidence>
<organism evidence="2 3">
    <name type="scientific">Streptomyces polyrhachis</name>
    <dbReference type="NCBI Taxonomy" id="1282885"/>
    <lineage>
        <taxon>Bacteria</taxon>
        <taxon>Bacillati</taxon>
        <taxon>Actinomycetota</taxon>
        <taxon>Actinomycetes</taxon>
        <taxon>Kitasatosporales</taxon>
        <taxon>Streptomycetaceae</taxon>
        <taxon>Streptomyces</taxon>
    </lineage>
</organism>
<evidence type="ECO:0000313" key="3">
    <source>
        <dbReference type="Proteomes" id="UP001596413"/>
    </source>
</evidence>
<accession>A0ABW2GIS5</accession>
<keyword evidence="3" id="KW-1185">Reference proteome</keyword>
<name>A0ABW2GIS5_9ACTN</name>
<dbReference type="RefSeq" id="WP_386415135.1">
    <property type="nucleotide sequence ID" value="NZ_JBHSZO010000021.1"/>
</dbReference>
<feature type="region of interest" description="Disordered" evidence="1">
    <location>
        <begin position="1"/>
        <end position="46"/>
    </location>
</feature>
<dbReference type="Proteomes" id="UP001596413">
    <property type="component" value="Unassembled WGS sequence"/>
</dbReference>
<comment type="caution">
    <text evidence="2">The sequence shown here is derived from an EMBL/GenBank/DDBJ whole genome shotgun (WGS) entry which is preliminary data.</text>
</comment>
<reference evidence="3" key="1">
    <citation type="journal article" date="2019" name="Int. J. Syst. Evol. Microbiol.">
        <title>The Global Catalogue of Microorganisms (GCM) 10K type strain sequencing project: providing services to taxonomists for standard genome sequencing and annotation.</title>
        <authorList>
            <consortium name="The Broad Institute Genomics Platform"/>
            <consortium name="The Broad Institute Genome Sequencing Center for Infectious Disease"/>
            <person name="Wu L."/>
            <person name="Ma J."/>
        </authorList>
    </citation>
    <scope>NUCLEOTIDE SEQUENCE [LARGE SCALE GENOMIC DNA]</scope>
    <source>
        <strain evidence="3">CGMCC 1.13681</strain>
    </source>
</reference>
<dbReference type="EMBL" id="JBHSZO010000021">
    <property type="protein sequence ID" value="MFC7219438.1"/>
    <property type="molecule type" value="Genomic_DNA"/>
</dbReference>
<feature type="compositionally biased region" description="Basic and acidic residues" evidence="1">
    <location>
        <begin position="15"/>
        <end position="27"/>
    </location>
</feature>
<feature type="compositionally biased region" description="Low complexity" evidence="1">
    <location>
        <begin position="31"/>
        <end position="44"/>
    </location>
</feature>
<sequence length="131" mass="14169">MAVPAQFRPAQAPEPKPESDPRSEPMPDPKPSSAASAAGSIPRAGLLADEHDKLQLRLQHAVSGFVDDPRSAVEEAGALLDDLADRIHAALAERRSALRTSWQDADGDSATEDLRTALRSYRDLAERLLHL</sequence>
<evidence type="ECO:0000256" key="1">
    <source>
        <dbReference type="SAM" id="MobiDB-lite"/>
    </source>
</evidence>
<gene>
    <name evidence="2" type="ORF">ACFQLX_14845</name>
</gene>